<sequence length="479" mass="53031">MKKILIATFKERARRWEHELGARLRSLGHDVYFEQVEGRPPMPFLDAVLALEARRGGPSSASLTSPPPADHLPDTLDLLIDLTGKASPRGLPLLTIDINGCPYLPEAFPLLRSGSGLVDITARLDGKPIGCAFPMISDKAWLARDANEVLAAAQSLIVHVIARFEAGRLEAVRAAQVERAPRFLAPGYIERLVISLGGRALRKLRPGHREFSWQTAYRFIDGPGIAEDKTIAGPPFTVLADDGQRFYADPFPMEHGGRHYLFVEEYPYARGRGIISVAELDEDGKFGRPRPVLEEPYHLSYPNVFAREGSIFMIPESGSAGQVVLYRAQSFPDRWVRDTVLIEGRNFNDATLLEHQGRLWMFGTERFGSGSASDTMMIYSADNLRGPWEPHPLNPIVIDRAGARPGGNIIYMAGKIFLPVQDGTEFYGGGLGLREIVRLDASDVQLGPVLPIRESISQTRARIHTLNRAGRLEVIDSPR</sequence>
<evidence type="ECO:0000256" key="2">
    <source>
        <dbReference type="ARBA" id="ARBA00023277"/>
    </source>
</evidence>
<dbReference type="PANTHER" id="PTHR43772:SF2">
    <property type="entry name" value="PUTATIVE (AFU_ORTHOLOGUE AFUA_2G04480)-RELATED"/>
    <property type="match status" value="1"/>
</dbReference>
<dbReference type="Pfam" id="PF24793">
    <property type="entry name" value="GINT1_N"/>
    <property type="match status" value="1"/>
</dbReference>
<dbReference type="GO" id="GO:0045493">
    <property type="term" value="P:xylan catabolic process"/>
    <property type="evidence" value="ECO:0007669"/>
    <property type="project" value="UniProtKB-KW"/>
</dbReference>
<dbReference type="Gene3D" id="2.115.10.20">
    <property type="entry name" value="Glycosyl hydrolase domain, family 43"/>
    <property type="match status" value="1"/>
</dbReference>
<evidence type="ECO:0000313" key="4">
    <source>
        <dbReference type="EMBL" id="SMF58911.1"/>
    </source>
</evidence>
<proteinExistence type="predicted"/>
<evidence type="ECO:0000259" key="3">
    <source>
        <dbReference type="Pfam" id="PF24793"/>
    </source>
</evidence>
<dbReference type="AlphaFoldDB" id="A0A1X7FUA9"/>
<protein>
    <recommendedName>
        <fullName evidence="3">Glucosamine inositolphosphorylceramide transferase 1 N-terminal domain-containing protein</fullName>
    </recommendedName>
</protein>
<accession>A0A1X7FUA9</accession>
<dbReference type="PANTHER" id="PTHR43772">
    <property type="entry name" value="ENDO-1,4-BETA-XYLANASE"/>
    <property type="match status" value="1"/>
</dbReference>
<keyword evidence="1" id="KW-0624">Polysaccharide degradation</keyword>
<dbReference type="OrthoDB" id="3771157at2"/>
<dbReference type="Proteomes" id="UP000192903">
    <property type="component" value="Unassembled WGS sequence"/>
</dbReference>
<keyword evidence="5" id="KW-1185">Reference proteome</keyword>
<gene>
    <name evidence="4" type="ORF">SAMN02982989_0858</name>
</gene>
<dbReference type="InterPro" id="IPR023296">
    <property type="entry name" value="Glyco_hydro_beta-prop_sf"/>
</dbReference>
<name>A0A1X7FUA9_9HYPH</name>
<reference evidence="5" key="1">
    <citation type="submission" date="2017-04" db="EMBL/GenBank/DDBJ databases">
        <authorList>
            <person name="Varghese N."/>
            <person name="Submissions S."/>
        </authorList>
    </citation>
    <scope>NUCLEOTIDE SEQUENCE [LARGE SCALE GENOMIC DNA]</scope>
    <source>
        <strain evidence="5">B4P</strain>
    </source>
</reference>
<feature type="domain" description="Glucosamine inositolphosphorylceramide transferase 1 N-terminal" evidence="3">
    <location>
        <begin position="244"/>
        <end position="443"/>
    </location>
</feature>
<dbReference type="InterPro" id="IPR052176">
    <property type="entry name" value="Glycosyl_Hydrlase_43_Enz"/>
</dbReference>
<dbReference type="STRING" id="464029.SAMN02982989_0858"/>
<evidence type="ECO:0000313" key="5">
    <source>
        <dbReference type="Proteomes" id="UP000192903"/>
    </source>
</evidence>
<keyword evidence="2" id="KW-0119">Carbohydrate metabolism</keyword>
<dbReference type="RefSeq" id="WP_143531704.1">
    <property type="nucleotide sequence ID" value="NZ_FXAF01000008.1"/>
</dbReference>
<dbReference type="EMBL" id="FXAF01000008">
    <property type="protein sequence ID" value="SMF58911.1"/>
    <property type="molecule type" value="Genomic_DNA"/>
</dbReference>
<organism evidence="4 5">
    <name type="scientific">Xaviernesmea oryzae</name>
    <dbReference type="NCBI Taxonomy" id="464029"/>
    <lineage>
        <taxon>Bacteria</taxon>
        <taxon>Pseudomonadati</taxon>
        <taxon>Pseudomonadota</taxon>
        <taxon>Alphaproteobacteria</taxon>
        <taxon>Hyphomicrobiales</taxon>
        <taxon>Rhizobiaceae</taxon>
        <taxon>Rhizobium/Agrobacterium group</taxon>
        <taxon>Xaviernesmea</taxon>
    </lineage>
</organism>
<dbReference type="InterPro" id="IPR056442">
    <property type="entry name" value="GINT1_N"/>
</dbReference>
<evidence type="ECO:0000256" key="1">
    <source>
        <dbReference type="ARBA" id="ARBA00022651"/>
    </source>
</evidence>
<keyword evidence="1" id="KW-0858">Xylan degradation</keyword>
<dbReference type="SUPFAM" id="SSF75005">
    <property type="entry name" value="Arabinanase/levansucrase/invertase"/>
    <property type="match status" value="1"/>
</dbReference>